<evidence type="ECO:0000313" key="2">
    <source>
        <dbReference type="Proteomes" id="UP001148614"/>
    </source>
</evidence>
<comment type="caution">
    <text evidence="1">The sequence shown here is derived from an EMBL/GenBank/DDBJ whole genome shotgun (WGS) entry which is preliminary data.</text>
</comment>
<accession>A0A9W8TM10</accession>
<dbReference type="Proteomes" id="UP001148614">
    <property type="component" value="Unassembled WGS sequence"/>
</dbReference>
<dbReference type="AlphaFoldDB" id="A0A9W8TM10"/>
<dbReference type="EMBL" id="JANPWZ010000672">
    <property type="protein sequence ID" value="KAJ3573568.1"/>
    <property type="molecule type" value="Genomic_DNA"/>
</dbReference>
<evidence type="ECO:0000313" key="1">
    <source>
        <dbReference type="EMBL" id="KAJ3573568.1"/>
    </source>
</evidence>
<proteinExistence type="predicted"/>
<reference evidence="1" key="1">
    <citation type="submission" date="2022-07" db="EMBL/GenBank/DDBJ databases">
        <title>Genome Sequence of Xylaria arbuscula.</title>
        <authorList>
            <person name="Buettner E."/>
        </authorList>
    </citation>
    <scope>NUCLEOTIDE SEQUENCE</scope>
    <source>
        <strain evidence="1">VT107</strain>
    </source>
</reference>
<sequence>MNTEYTASFREQLLIQELHQCRLHIERAASTGYDNSDLSDDGDNTDEITHLSDTHNDRKPPFYCPHIECDRKQPYTTRGNLVRHFATHIACYELCTCGEVFTRAHRFLRHNCQKSTEANNVYIQRRIGHLNAKVKINLDRLERGGKYTRKRKQTQAEFQSIKKRKPVTSRNNILSMDPISQNHNAIPSNAYINSGPSKVPGLSPVASTNNVNLSPSEGTATNTMPDNTNWEPVITCQAADSDGGWAFMEPAAVVPSVNDGWAFAEPASNLRAGDNGWAFAEPLVAISTDIAGWAFTEGSVSSFTTVPESSRR</sequence>
<keyword evidence="2" id="KW-1185">Reference proteome</keyword>
<name>A0A9W8TM10_9PEZI</name>
<protein>
    <submittedName>
        <fullName evidence="1">Uncharacterized protein</fullName>
    </submittedName>
</protein>
<gene>
    <name evidence="1" type="ORF">NPX13_g4653</name>
</gene>
<organism evidence="1 2">
    <name type="scientific">Xylaria arbuscula</name>
    <dbReference type="NCBI Taxonomy" id="114810"/>
    <lineage>
        <taxon>Eukaryota</taxon>
        <taxon>Fungi</taxon>
        <taxon>Dikarya</taxon>
        <taxon>Ascomycota</taxon>
        <taxon>Pezizomycotina</taxon>
        <taxon>Sordariomycetes</taxon>
        <taxon>Xylariomycetidae</taxon>
        <taxon>Xylariales</taxon>
        <taxon>Xylariaceae</taxon>
        <taxon>Xylaria</taxon>
    </lineage>
</organism>